<dbReference type="PROSITE" id="PS51257">
    <property type="entry name" value="PROKAR_LIPOPROTEIN"/>
    <property type="match status" value="1"/>
</dbReference>
<protein>
    <recommendedName>
        <fullName evidence="2">Lipoprotein</fullName>
    </recommendedName>
</protein>
<evidence type="ECO:0008006" key="2">
    <source>
        <dbReference type="Google" id="ProtNLM"/>
    </source>
</evidence>
<proteinExistence type="predicted"/>
<evidence type="ECO:0000313" key="1">
    <source>
        <dbReference type="EMBL" id="QJA68840.1"/>
    </source>
</evidence>
<dbReference type="EMBL" id="MT141654">
    <property type="protein sequence ID" value="QJA68840.1"/>
    <property type="molecule type" value="Genomic_DNA"/>
</dbReference>
<accession>A0A6M3JGC5</accession>
<sequence length="69" mass="7753">MRILLVSLCCLLLTGCASWCEITRDDDGKVKRVDYSGNQHIIINKDGIEGNNKAQPFKDIININAFKDN</sequence>
<dbReference type="AlphaFoldDB" id="A0A6M3JGC5"/>
<gene>
    <name evidence="1" type="ORF">MM415A05631_0003</name>
</gene>
<reference evidence="1" key="1">
    <citation type="submission" date="2020-03" db="EMBL/GenBank/DDBJ databases">
        <title>The deep terrestrial virosphere.</title>
        <authorList>
            <person name="Holmfeldt K."/>
            <person name="Nilsson E."/>
            <person name="Simone D."/>
            <person name="Lopez-Fernandez M."/>
            <person name="Wu X."/>
            <person name="de Brujin I."/>
            <person name="Lundin D."/>
            <person name="Andersson A."/>
            <person name="Bertilsson S."/>
            <person name="Dopson M."/>
        </authorList>
    </citation>
    <scope>NUCLEOTIDE SEQUENCE</scope>
    <source>
        <strain evidence="1">MM415A05631</strain>
    </source>
</reference>
<name>A0A6M3JGC5_9ZZZZ</name>
<organism evidence="1">
    <name type="scientific">viral metagenome</name>
    <dbReference type="NCBI Taxonomy" id="1070528"/>
    <lineage>
        <taxon>unclassified sequences</taxon>
        <taxon>metagenomes</taxon>
        <taxon>organismal metagenomes</taxon>
    </lineage>
</organism>